<reference evidence="3" key="1">
    <citation type="journal article" date="2019" name="Int. J. Syst. Evol. Microbiol.">
        <title>The Global Catalogue of Microorganisms (GCM) 10K type strain sequencing project: providing services to taxonomists for standard genome sequencing and annotation.</title>
        <authorList>
            <consortium name="The Broad Institute Genomics Platform"/>
            <consortium name="The Broad Institute Genome Sequencing Center for Infectious Disease"/>
            <person name="Wu L."/>
            <person name="Ma J."/>
        </authorList>
    </citation>
    <scope>NUCLEOTIDE SEQUENCE [LARGE SCALE GENOMIC DNA]</scope>
    <source>
        <strain evidence="3">JCM 17329</strain>
    </source>
</reference>
<keyword evidence="3" id="KW-1185">Reference proteome</keyword>
<dbReference type="Pfam" id="PF09619">
    <property type="entry name" value="YscW"/>
    <property type="match status" value="1"/>
</dbReference>
<name>A0ABP7EJJ4_9GAMM</name>
<dbReference type="PANTHER" id="PTHR38013">
    <property type="entry name" value="GLYCOPROTEIN/POLYSACCHARIDE METABOLISM"/>
    <property type="match status" value="1"/>
</dbReference>
<evidence type="ECO:0008006" key="4">
    <source>
        <dbReference type="Google" id="ProtNLM"/>
    </source>
</evidence>
<dbReference type="RefSeq" id="WP_344965617.1">
    <property type="nucleotide sequence ID" value="NZ_BAABDS010000043.1"/>
</dbReference>
<evidence type="ECO:0000313" key="2">
    <source>
        <dbReference type="EMBL" id="GAA3720062.1"/>
    </source>
</evidence>
<dbReference type="Proteomes" id="UP001501479">
    <property type="component" value="Unassembled WGS sequence"/>
</dbReference>
<protein>
    <recommendedName>
        <fullName evidence="4">Lipoprotein</fullName>
    </recommendedName>
</protein>
<dbReference type="InterPro" id="IPR053196">
    <property type="entry name" value="Lipoprotein_YbaY-like"/>
</dbReference>
<organism evidence="2 3">
    <name type="scientific">Oceanisphaera sediminis</name>
    <dbReference type="NCBI Taxonomy" id="981381"/>
    <lineage>
        <taxon>Bacteria</taxon>
        <taxon>Pseudomonadati</taxon>
        <taxon>Pseudomonadota</taxon>
        <taxon>Gammaproteobacteria</taxon>
        <taxon>Aeromonadales</taxon>
        <taxon>Aeromonadaceae</taxon>
        <taxon>Oceanisphaera</taxon>
    </lineage>
</organism>
<dbReference type="PROSITE" id="PS51257">
    <property type="entry name" value="PROKAR_LIPOPROTEIN"/>
    <property type="match status" value="1"/>
</dbReference>
<dbReference type="InterPro" id="IPR039366">
    <property type="entry name" value="Pilotin"/>
</dbReference>
<comment type="caution">
    <text evidence="2">The sequence shown here is derived from an EMBL/GenBank/DDBJ whole genome shotgun (WGS) entry which is preliminary data.</text>
</comment>
<dbReference type="PANTHER" id="PTHR38013:SF1">
    <property type="entry name" value="GLYCOPROTEIN_POLYSACCHARIDE METABOLISM"/>
    <property type="match status" value="1"/>
</dbReference>
<feature type="chain" id="PRO_5045038348" description="Lipoprotein" evidence="1">
    <location>
        <begin position="23"/>
        <end position="165"/>
    </location>
</feature>
<accession>A0ABP7EJJ4</accession>
<proteinExistence type="predicted"/>
<keyword evidence="1" id="KW-0732">Signal</keyword>
<sequence length="165" mass="17327">MNRLTSITLTSVVAVTALSGCAAQQQVTQQHRLTGSLSYLSRIALAPNSVAVVTVRDSSVADGAVIGEQRIDLDGQPLPISFTLAVNTQDMNGGAYSLSAVIMEGGQVSWRSAPVGVSAEAGMTELGNLVLRQVSEQGVVTPLPGSEWQVRNLNAWPFLPRPGRA</sequence>
<evidence type="ECO:0000313" key="3">
    <source>
        <dbReference type="Proteomes" id="UP001501479"/>
    </source>
</evidence>
<feature type="signal peptide" evidence="1">
    <location>
        <begin position="1"/>
        <end position="22"/>
    </location>
</feature>
<gene>
    <name evidence="2" type="ORF">GCM10022421_30440</name>
</gene>
<evidence type="ECO:0000256" key="1">
    <source>
        <dbReference type="SAM" id="SignalP"/>
    </source>
</evidence>
<dbReference type="EMBL" id="BAABDS010000043">
    <property type="protein sequence ID" value="GAA3720062.1"/>
    <property type="molecule type" value="Genomic_DNA"/>
</dbReference>